<evidence type="ECO:0000256" key="1">
    <source>
        <dbReference type="ARBA" id="ARBA00023157"/>
    </source>
</evidence>
<feature type="non-terminal residue" evidence="3">
    <location>
        <position position="85"/>
    </location>
</feature>
<dbReference type="InterPro" id="IPR042235">
    <property type="entry name" value="ZP-C_dom"/>
</dbReference>
<evidence type="ECO:0000313" key="4">
    <source>
        <dbReference type="Proteomes" id="UP000519239"/>
    </source>
</evidence>
<dbReference type="GO" id="GO:0032190">
    <property type="term" value="F:acrosin binding"/>
    <property type="evidence" value="ECO:0007669"/>
    <property type="project" value="TreeGrafter"/>
</dbReference>
<keyword evidence="4" id="KW-1185">Reference proteome</keyword>
<dbReference type="Pfam" id="PF00100">
    <property type="entry name" value="Zona_pellucida"/>
    <property type="match status" value="1"/>
</dbReference>
<feature type="domain" description="ZP" evidence="2">
    <location>
        <begin position="1"/>
        <end position="85"/>
    </location>
</feature>
<accession>A0A7L4KH05</accession>
<dbReference type="PANTHER" id="PTHR11576:SF2">
    <property type="entry name" value="ZONA PELLUCIDA SPERM-BINDING PROTEIN 3"/>
    <property type="match status" value="1"/>
</dbReference>
<keyword evidence="1" id="KW-1015">Disulfide bond</keyword>
<evidence type="ECO:0000259" key="2">
    <source>
        <dbReference type="PROSITE" id="PS51034"/>
    </source>
</evidence>
<protein>
    <submittedName>
        <fullName evidence="3">ZP3 protein</fullName>
    </submittedName>
</protein>
<reference evidence="3 4" key="1">
    <citation type="submission" date="2019-09" db="EMBL/GenBank/DDBJ databases">
        <title>Bird 10,000 Genomes (B10K) Project - Family phase.</title>
        <authorList>
            <person name="Zhang G."/>
        </authorList>
    </citation>
    <scope>NUCLEOTIDE SEQUENCE [LARGE SCALE GENOMIC DNA]</scope>
    <source>
        <strain evidence="3">B10K-CU-031-02</strain>
        <tissue evidence="3">Muscle</tissue>
    </source>
</reference>
<dbReference type="OrthoDB" id="8880842at2759"/>
<proteinExistence type="predicted"/>
<dbReference type="PANTHER" id="PTHR11576">
    <property type="entry name" value="ZONA PELLUCIDA SPERM-BINDING PROTEIN 3"/>
    <property type="match status" value="1"/>
</dbReference>
<gene>
    <name evidence="3" type="primary">Zp3_2</name>
    <name evidence="3" type="ORF">CEUAER_R13275</name>
</gene>
<sequence>PLTGALWCRTGSVSSQAIQPAWVPFGSTIAQRRPLSFALDVYDSSWSSQLHQPTYSLGELINIEASVTSDVHLPLKVFVDECVAS</sequence>
<organism evidence="3 4">
    <name type="scientific">Ceuthmochares aereus</name>
    <dbReference type="NCBI Taxonomy" id="1961834"/>
    <lineage>
        <taxon>Eukaryota</taxon>
        <taxon>Metazoa</taxon>
        <taxon>Chordata</taxon>
        <taxon>Craniata</taxon>
        <taxon>Vertebrata</taxon>
        <taxon>Euteleostomi</taxon>
        <taxon>Archelosauria</taxon>
        <taxon>Archosauria</taxon>
        <taxon>Dinosauria</taxon>
        <taxon>Saurischia</taxon>
        <taxon>Theropoda</taxon>
        <taxon>Coelurosauria</taxon>
        <taxon>Aves</taxon>
        <taxon>Neognathae</taxon>
        <taxon>Neoaves</taxon>
        <taxon>Otidimorphae</taxon>
        <taxon>Cuculiformes</taxon>
        <taxon>Cuculidae</taxon>
        <taxon>Ceuthmochares</taxon>
    </lineage>
</organism>
<dbReference type="Gene3D" id="2.60.40.4100">
    <property type="entry name" value="Zona pellucida, ZP-C domain"/>
    <property type="match status" value="1"/>
</dbReference>
<dbReference type="GO" id="GO:0035803">
    <property type="term" value="P:egg coat formation"/>
    <property type="evidence" value="ECO:0007669"/>
    <property type="project" value="TreeGrafter"/>
</dbReference>
<dbReference type="Proteomes" id="UP000519239">
    <property type="component" value="Unassembled WGS sequence"/>
</dbReference>
<dbReference type="InterPro" id="IPR001507">
    <property type="entry name" value="ZP_dom"/>
</dbReference>
<feature type="non-terminal residue" evidence="3">
    <location>
        <position position="1"/>
    </location>
</feature>
<dbReference type="GO" id="GO:0007339">
    <property type="term" value="P:binding of sperm to zona pellucida"/>
    <property type="evidence" value="ECO:0007669"/>
    <property type="project" value="TreeGrafter"/>
</dbReference>
<dbReference type="AlphaFoldDB" id="A0A7L4KH05"/>
<comment type="caution">
    <text evidence="3">The sequence shown here is derived from an EMBL/GenBank/DDBJ whole genome shotgun (WGS) entry which is preliminary data.</text>
</comment>
<dbReference type="InterPro" id="IPR055355">
    <property type="entry name" value="ZP-C"/>
</dbReference>
<dbReference type="GO" id="GO:0031012">
    <property type="term" value="C:extracellular matrix"/>
    <property type="evidence" value="ECO:0007669"/>
    <property type="project" value="TreeGrafter"/>
</dbReference>
<dbReference type="EMBL" id="VWPQ01020844">
    <property type="protein sequence ID" value="NXY52129.1"/>
    <property type="molecule type" value="Genomic_DNA"/>
</dbReference>
<evidence type="ECO:0000313" key="3">
    <source>
        <dbReference type="EMBL" id="NXY52129.1"/>
    </source>
</evidence>
<dbReference type="GO" id="GO:2000344">
    <property type="term" value="P:positive regulation of acrosome reaction"/>
    <property type="evidence" value="ECO:0007669"/>
    <property type="project" value="TreeGrafter"/>
</dbReference>
<name>A0A7L4KH05_9AVES</name>
<dbReference type="PROSITE" id="PS51034">
    <property type="entry name" value="ZP_2"/>
    <property type="match status" value="1"/>
</dbReference>